<dbReference type="AlphaFoldDB" id="A0A841QH30"/>
<name>A0A841QH30_9PROT</name>
<dbReference type="Pfam" id="PF07791">
    <property type="entry name" value="Imm11"/>
    <property type="match status" value="1"/>
</dbReference>
<evidence type="ECO:0000313" key="2">
    <source>
        <dbReference type="EMBL" id="MBB6457728.1"/>
    </source>
</evidence>
<organism evidence="2 3">
    <name type="scientific">Acetobacter lovaniensis</name>
    <dbReference type="NCBI Taxonomy" id="104100"/>
    <lineage>
        <taxon>Bacteria</taxon>
        <taxon>Pseudomonadati</taxon>
        <taxon>Pseudomonadota</taxon>
        <taxon>Alphaproteobacteria</taxon>
        <taxon>Acetobacterales</taxon>
        <taxon>Acetobacteraceae</taxon>
        <taxon>Acetobacter</taxon>
    </lineage>
</organism>
<keyword evidence="3" id="KW-1185">Reference proteome</keyword>
<feature type="domain" description="Immunity MXAN-0049 protein" evidence="1">
    <location>
        <begin position="50"/>
        <end position="222"/>
    </location>
</feature>
<evidence type="ECO:0000259" key="1">
    <source>
        <dbReference type="Pfam" id="PF07791"/>
    </source>
</evidence>
<dbReference type="Proteomes" id="UP000578000">
    <property type="component" value="Unassembled WGS sequence"/>
</dbReference>
<gene>
    <name evidence="2" type="ORF">HNR55_002330</name>
</gene>
<protein>
    <recommendedName>
        <fullName evidence="1">Immunity MXAN-0049 protein domain-containing protein</fullName>
    </recommendedName>
</protein>
<proteinExistence type="predicted"/>
<dbReference type="InterPro" id="IPR012433">
    <property type="entry name" value="Imm11"/>
</dbReference>
<reference evidence="2 3" key="1">
    <citation type="submission" date="2020-08" db="EMBL/GenBank/DDBJ databases">
        <title>Genomic Encyclopedia of Type Strains, Phase IV (KMG-IV): sequencing the most valuable type-strain genomes for metagenomic binning, comparative biology and taxonomic classification.</title>
        <authorList>
            <person name="Goeker M."/>
        </authorList>
    </citation>
    <scope>NUCLEOTIDE SEQUENCE [LARGE SCALE GENOMIC DNA]</scope>
    <source>
        <strain evidence="2 3">DSM 4491</strain>
    </source>
</reference>
<sequence length="225" mass="25563">MSQRTLAMVENEYLEKPKGRKIVSVKTKSRKFYILLRPARANPAGWKLMNSDALMSAGLRPLINAPDSLNRSFCEYPVLPRFYVSRRLGRKLADFQKNGYFWIISDRARQVLLSISETDFSFLATEVEVDPDQEPLTLWLCDVLPVLDAVDESRSEVSVGRSTSGKRIHYVGGLSKLFFDEAIVNGHHAFRLETNPDFVIVDDVFREAFKRAGLKGLSFRCASKP</sequence>
<dbReference type="RefSeq" id="WP_166115574.1">
    <property type="nucleotide sequence ID" value="NZ_BAABDB010000010.1"/>
</dbReference>
<comment type="caution">
    <text evidence="2">The sequence shown here is derived from an EMBL/GenBank/DDBJ whole genome shotgun (WGS) entry which is preliminary data.</text>
</comment>
<evidence type="ECO:0000313" key="3">
    <source>
        <dbReference type="Proteomes" id="UP000578000"/>
    </source>
</evidence>
<accession>A0A841QH30</accession>
<dbReference type="EMBL" id="JACHIE010000010">
    <property type="protein sequence ID" value="MBB6457728.1"/>
    <property type="molecule type" value="Genomic_DNA"/>
</dbReference>